<dbReference type="AlphaFoldDB" id="A0A224YCN4"/>
<sequence length="103" mass="11440">MGGNVSFSREQPYVVCSSPVLYRTSAALFSTIPIQTIPSQTHSECSNTAVVALRKENNGNLNFLSSDKAVHLKSPKPVTRTSLQVRFRQTFHSQLTLSDRRDS</sequence>
<proteinExistence type="predicted"/>
<name>A0A224YCN4_9ACAR</name>
<reference evidence="1" key="1">
    <citation type="journal article" date="2017" name="Parasit. Vectors">
        <title>Sialotranscriptomics of Rhipicephalus zambeziensis reveals intricate expression profiles of secretory proteins and suggests tight temporal transcriptional regulation during blood-feeding.</title>
        <authorList>
            <person name="de Castro M.H."/>
            <person name="de Klerk D."/>
            <person name="Pienaar R."/>
            <person name="Rees D.J.G."/>
            <person name="Mans B.J."/>
        </authorList>
    </citation>
    <scope>NUCLEOTIDE SEQUENCE</scope>
    <source>
        <tissue evidence="1">Salivary glands</tissue>
    </source>
</reference>
<accession>A0A224YCN4</accession>
<organism evidence="1">
    <name type="scientific">Rhipicephalus zambeziensis</name>
    <dbReference type="NCBI Taxonomy" id="60191"/>
    <lineage>
        <taxon>Eukaryota</taxon>
        <taxon>Metazoa</taxon>
        <taxon>Ecdysozoa</taxon>
        <taxon>Arthropoda</taxon>
        <taxon>Chelicerata</taxon>
        <taxon>Arachnida</taxon>
        <taxon>Acari</taxon>
        <taxon>Parasitiformes</taxon>
        <taxon>Ixodida</taxon>
        <taxon>Ixodoidea</taxon>
        <taxon>Ixodidae</taxon>
        <taxon>Rhipicephalinae</taxon>
        <taxon>Rhipicephalus</taxon>
        <taxon>Rhipicephalus</taxon>
    </lineage>
</organism>
<protein>
    <submittedName>
        <fullName evidence="1">Uncharacterized protein</fullName>
    </submittedName>
</protein>
<dbReference type="EMBL" id="GFPF01003529">
    <property type="protein sequence ID" value="MAA14675.1"/>
    <property type="molecule type" value="Transcribed_RNA"/>
</dbReference>
<evidence type="ECO:0000313" key="1">
    <source>
        <dbReference type="EMBL" id="MAA14675.1"/>
    </source>
</evidence>